<evidence type="ECO:0000313" key="2">
    <source>
        <dbReference type="Proteomes" id="UP000254621"/>
    </source>
</evidence>
<evidence type="ECO:0000313" key="1">
    <source>
        <dbReference type="EMBL" id="SUP59016.1"/>
    </source>
</evidence>
<organism evidence="1 2">
    <name type="scientific">Weissella viridescens</name>
    <name type="common">Lactobacillus viridescens</name>
    <dbReference type="NCBI Taxonomy" id="1629"/>
    <lineage>
        <taxon>Bacteria</taxon>
        <taxon>Bacillati</taxon>
        <taxon>Bacillota</taxon>
        <taxon>Bacilli</taxon>
        <taxon>Lactobacillales</taxon>
        <taxon>Lactobacillaceae</taxon>
        <taxon>Weissella</taxon>
    </lineage>
</organism>
<dbReference type="EMBL" id="UHIV01000004">
    <property type="protein sequence ID" value="SUP59016.1"/>
    <property type="molecule type" value="Genomic_DNA"/>
</dbReference>
<proteinExistence type="predicted"/>
<protein>
    <submittedName>
        <fullName evidence="1">Uncharacterized protein</fullName>
    </submittedName>
</protein>
<reference evidence="1 2" key="1">
    <citation type="submission" date="2018-06" db="EMBL/GenBank/DDBJ databases">
        <authorList>
            <consortium name="Pathogen Informatics"/>
            <person name="Doyle S."/>
        </authorList>
    </citation>
    <scope>NUCLEOTIDE SEQUENCE [LARGE SCALE GENOMIC DNA]</scope>
    <source>
        <strain evidence="1 2">NCTC13645</strain>
    </source>
</reference>
<sequence>MQFNSKQRTQAVKTLKETVFDVVIIGAVLRVLVLHFKRQHRD</sequence>
<dbReference type="AlphaFoldDB" id="A0A380P1A2"/>
<accession>A0A380P1A2</accession>
<dbReference type="Proteomes" id="UP000254621">
    <property type="component" value="Unassembled WGS sequence"/>
</dbReference>
<gene>
    <name evidence="1" type="ORF">NCTC13645_01267</name>
</gene>
<name>A0A380P1A2_WEIVI</name>